<evidence type="ECO:0000313" key="1">
    <source>
        <dbReference type="EMBL" id="MEQ2433928.1"/>
    </source>
</evidence>
<dbReference type="Pfam" id="PF06854">
    <property type="entry name" value="Phage_Gp15"/>
    <property type="match status" value="1"/>
</dbReference>
<dbReference type="Proteomes" id="UP001457898">
    <property type="component" value="Unassembled WGS sequence"/>
</dbReference>
<accession>A0ABV1DU57</accession>
<comment type="caution">
    <text evidence="1">The sequence shown here is derived from an EMBL/GenBank/DDBJ whole genome shotgun (WGS) entry which is preliminary data.</text>
</comment>
<evidence type="ECO:0000313" key="2">
    <source>
        <dbReference type="Proteomes" id="UP001457898"/>
    </source>
</evidence>
<protein>
    <submittedName>
        <fullName evidence="1">Gp15 family bacteriophage protein</fullName>
    </submittedName>
</protein>
<dbReference type="EMBL" id="JBBMFP010000030">
    <property type="protein sequence ID" value="MEQ2433928.1"/>
    <property type="molecule type" value="Genomic_DNA"/>
</dbReference>
<dbReference type="InterPro" id="IPR009660">
    <property type="entry name" value="Phage_A500_Gp15"/>
</dbReference>
<reference evidence="1 2" key="1">
    <citation type="submission" date="2024-03" db="EMBL/GenBank/DDBJ databases">
        <title>Human intestinal bacterial collection.</title>
        <authorList>
            <person name="Pauvert C."/>
            <person name="Hitch T.C.A."/>
            <person name="Clavel T."/>
        </authorList>
    </citation>
    <scope>NUCLEOTIDE SEQUENCE [LARGE SCALE GENOMIC DNA]</scope>
    <source>
        <strain evidence="1 2">CLA-SR-H028</strain>
    </source>
</reference>
<gene>
    <name evidence="1" type="ORF">WMO65_23305</name>
</gene>
<sequence>MIDDFGLVISSFQSQYGIRISKELHTMKWDEFKDLLSGIGPETPLGRIVSIRAEDDSDILEHFSPEQKRIRTEWRTRKAKAMSKENMDDFLESMKQALIYAAGGEQG</sequence>
<keyword evidence="2" id="KW-1185">Reference proteome</keyword>
<proteinExistence type="predicted"/>
<name>A0ABV1DU57_9FIRM</name>
<organism evidence="1 2">
    <name type="scientific">Blautia caccae</name>
    <dbReference type="NCBI Taxonomy" id="3133175"/>
    <lineage>
        <taxon>Bacteria</taxon>
        <taxon>Bacillati</taxon>
        <taxon>Bacillota</taxon>
        <taxon>Clostridia</taxon>
        <taxon>Lachnospirales</taxon>
        <taxon>Lachnospiraceae</taxon>
        <taxon>Blautia</taxon>
    </lineage>
</organism>